<evidence type="ECO:0000313" key="3">
    <source>
        <dbReference type="Proteomes" id="UP001175817"/>
    </source>
</evidence>
<dbReference type="RefSeq" id="WP_049082205.1">
    <property type="nucleotide sequence ID" value="NZ_CP089408.1"/>
</dbReference>
<keyword evidence="1" id="KW-1133">Transmembrane helix</keyword>
<gene>
    <name evidence="2" type="ORF">QAB24_029840</name>
</gene>
<proteinExistence type="predicted"/>
<accession>A0AB35WM83</accession>
<feature type="transmembrane region" description="Helical" evidence="1">
    <location>
        <begin position="81"/>
        <end position="100"/>
    </location>
</feature>
<dbReference type="AlphaFoldDB" id="A0AB35WM83"/>
<reference evidence="2" key="1">
    <citation type="journal article" date="2023" name="Nat. Commun.">
        <title>Genomic dissection of endemic carbapenem resistance reveals metallo-beta-lactamase dissemination through clonal, plasmid and integron transfer.</title>
        <authorList>
            <person name="Macesic N."/>
            <person name="Hawkey J."/>
            <person name="Vezina B."/>
            <person name="Wisniewski J.A."/>
            <person name="Cottingham H."/>
            <person name="Blakeway L.V."/>
            <person name="Harshegyi T."/>
            <person name="Pragastis K."/>
            <person name="Badoordeen G.Z."/>
            <person name="Dennison A."/>
            <person name="Spelman D.W."/>
            <person name="Jenney A.W.J."/>
            <person name="Peleg A.Y."/>
        </authorList>
    </citation>
    <scope>NUCLEOTIDE SEQUENCE</scope>
    <source>
        <strain evidence="2">CPO078</strain>
    </source>
</reference>
<keyword evidence="1" id="KW-0812">Transmembrane</keyword>
<evidence type="ECO:0000313" key="2">
    <source>
        <dbReference type="EMBL" id="MEC6054649.1"/>
    </source>
</evidence>
<reference evidence="2" key="2">
    <citation type="submission" date="2024-01" db="EMBL/GenBank/DDBJ databases">
        <authorList>
            <person name="Macesic N."/>
        </authorList>
    </citation>
    <scope>NUCLEOTIDE SEQUENCE</scope>
    <source>
        <strain evidence="2">CPO078</strain>
    </source>
</reference>
<dbReference type="Proteomes" id="UP001175817">
    <property type="component" value="Unassembled WGS sequence"/>
</dbReference>
<dbReference type="EMBL" id="JARTTH020000002">
    <property type="protein sequence ID" value="MEC6054649.1"/>
    <property type="molecule type" value="Genomic_DNA"/>
</dbReference>
<protein>
    <submittedName>
        <fullName evidence="2">Uncharacterized protein</fullName>
    </submittedName>
</protein>
<organism evidence="2 3">
    <name type="scientific">Klebsiella michiganensis</name>
    <dbReference type="NCBI Taxonomy" id="1134687"/>
    <lineage>
        <taxon>Bacteria</taxon>
        <taxon>Pseudomonadati</taxon>
        <taxon>Pseudomonadota</taxon>
        <taxon>Gammaproteobacteria</taxon>
        <taxon>Enterobacterales</taxon>
        <taxon>Enterobacteriaceae</taxon>
        <taxon>Klebsiella/Raoultella group</taxon>
        <taxon>Klebsiella</taxon>
    </lineage>
</organism>
<evidence type="ECO:0000256" key="1">
    <source>
        <dbReference type="SAM" id="Phobius"/>
    </source>
</evidence>
<sequence length="103" mass="11212">MTETRYTTSKSKKALNNQSFITGLEMTAIKSNSKHTKGISSSDEDNRKLFNLRQPNACGNNPKAVIGGTIMLPLLDTFMNAPLLSQGATILFLGLLILALKNQ</sequence>
<comment type="caution">
    <text evidence="2">The sequence shown here is derived from an EMBL/GenBank/DDBJ whole genome shotgun (WGS) entry which is preliminary data.</text>
</comment>
<name>A0AB35WM83_9ENTR</name>
<keyword evidence="1" id="KW-0472">Membrane</keyword>